<dbReference type="Pfam" id="PF03763">
    <property type="entry name" value="Remorin_C"/>
    <property type="match status" value="1"/>
</dbReference>
<dbReference type="AlphaFoldDB" id="A0AAV3P151"/>
<reference evidence="4 5" key="1">
    <citation type="submission" date="2024-01" db="EMBL/GenBank/DDBJ databases">
        <title>The complete chloroplast genome sequence of Lithospermum erythrorhizon: insights into the phylogenetic relationship among Boraginaceae species and the maternal lineages of purple gromwells.</title>
        <authorList>
            <person name="Okada T."/>
            <person name="Watanabe K."/>
        </authorList>
    </citation>
    <scope>NUCLEOTIDE SEQUENCE [LARGE SCALE GENOMIC DNA]</scope>
</reference>
<feature type="domain" description="Remorin C-terminal" evidence="3">
    <location>
        <begin position="79"/>
        <end position="184"/>
    </location>
</feature>
<dbReference type="Proteomes" id="UP001454036">
    <property type="component" value="Unassembled WGS sequence"/>
</dbReference>
<comment type="caution">
    <text evidence="4">The sequence shown here is derived from an EMBL/GenBank/DDBJ whole genome shotgun (WGS) entry which is preliminary data.</text>
</comment>
<dbReference type="PANTHER" id="PTHR31471:SF5">
    <property type="entry name" value="GB|AAD39278.1"/>
    <property type="match status" value="1"/>
</dbReference>
<evidence type="ECO:0000256" key="1">
    <source>
        <dbReference type="ARBA" id="ARBA00005711"/>
    </source>
</evidence>
<dbReference type="EMBL" id="BAABME010000647">
    <property type="protein sequence ID" value="GAA0144441.1"/>
    <property type="molecule type" value="Genomic_DNA"/>
</dbReference>
<protein>
    <recommendedName>
        <fullName evidence="3">Remorin C-terminal domain-containing protein</fullName>
    </recommendedName>
</protein>
<gene>
    <name evidence="4" type="ORF">LIER_04886</name>
</gene>
<keyword evidence="5" id="KW-1185">Reference proteome</keyword>
<dbReference type="PANTHER" id="PTHR31471">
    <property type="entry name" value="OS02G0116800 PROTEIN"/>
    <property type="match status" value="1"/>
</dbReference>
<feature type="region of interest" description="Disordered" evidence="2">
    <location>
        <begin position="37"/>
        <end position="84"/>
    </location>
</feature>
<sequence>MRRNLEVSDPEYVTALAASAFAVHCLEESNLRHHTKELRPARSLIGQPLRYDAPPPPRPVPRPREDQRRVSMNKGQRIAESKAEAWEKTQMAKIIKRYERLHSAIHSWEKEKKLKAKQQMERKKMQGMVDTRRANMNQHYQDKLARIEHIANGARKQAEEKRKHEESVVKEKAKRIRLTGQTPVTCFCC</sequence>
<comment type="similarity">
    <text evidence="1">Belongs to the remorin family.</text>
</comment>
<organism evidence="4 5">
    <name type="scientific">Lithospermum erythrorhizon</name>
    <name type="common">Purple gromwell</name>
    <name type="synonym">Lithospermum officinale var. erythrorhizon</name>
    <dbReference type="NCBI Taxonomy" id="34254"/>
    <lineage>
        <taxon>Eukaryota</taxon>
        <taxon>Viridiplantae</taxon>
        <taxon>Streptophyta</taxon>
        <taxon>Embryophyta</taxon>
        <taxon>Tracheophyta</taxon>
        <taxon>Spermatophyta</taxon>
        <taxon>Magnoliopsida</taxon>
        <taxon>eudicotyledons</taxon>
        <taxon>Gunneridae</taxon>
        <taxon>Pentapetalae</taxon>
        <taxon>asterids</taxon>
        <taxon>lamiids</taxon>
        <taxon>Boraginales</taxon>
        <taxon>Boraginaceae</taxon>
        <taxon>Boraginoideae</taxon>
        <taxon>Lithospermeae</taxon>
        <taxon>Lithospermum</taxon>
    </lineage>
</organism>
<evidence type="ECO:0000256" key="2">
    <source>
        <dbReference type="SAM" id="MobiDB-lite"/>
    </source>
</evidence>
<proteinExistence type="inferred from homology"/>
<evidence type="ECO:0000259" key="3">
    <source>
        <dbReference type="Pfam" id="PF03763"/>
    </source>
</evidence>
<dbReference type="InterPro" id="IPR005516">
    <property type="entry name" value="Remorin_C"/>
</dbReference>
<evidence type="ECO:0000313" key="4">
    <source>
        <dbReference type="EMBL" id="GAA0144441.1"/>
    </source>
</evidence>
<evidence type="ECO:0000313" key="5">
    <source>
        <dbReference type="Proteomes" id="UP001454036"/>
    </source>
</evidence>
<name>A0AAV3P151_LITER</name>
<accession>A0AAV3P151</accession>